<keyword evidence="2" id="KW-1185">Reference proteome</keyword>
<dbReference type="Gene3D" id="3.80.10.10">
    <property type="entry name" value="Ribonuclease Inhibitor"/>
    <property type="match status" value="1"/>
</dbReference>
<organism evidence="1 2">
    <name type="scientific">Aedes aegypti</name>
    <name type="common">Yellowfever mosquito</name>
    <name type="synonym">Culex aegypti</name>
    <dbReference type="NCBI Taxonomy" id="7159"/>
    <lineage>
        <taxon>Eukaryota</taxon>
        <taxon>Metazoa</taxon>
        <taxon>Ecdysozoa</taxon>
        <taxon>Arthropoda</taxon>
        <taxon>Hexapoda</taxon>
        <taxon>Insecta</taxon>
        <taxon>Pterygota</taxon>
        <taxon>Neoptera</taxon>
        <taxon>Endopterygota</taxon>
        <taxon>Diptera</taxon>
        <taxon>Nematocera</taxon>
        <taxon>Culicoidea</taxon>
        <taxon>Culicidae</taxon>
        <taxon>Culicinae</taxon>
        <taxon>Aedini</taxon>
        <taxon>Aedes</taxon>
        <taxon>Stegomyia</taxon>
    </lineage>
</organism>
<protein>
    <submittedName>
        <fullName evidence="1">F-box domain-containing protein</fullName>
    </submittedName>
</protein>
<gene>
    <name evidence="1" type="primary">5565809</name>
</gene>
<dbReference type="PANTHER" id="PTHR31639:SF256">
    <property type="entry name" value="OS07G0242900 PROTEIN"/>
    <property type="match status" value="1"/>
</dbReference>
<dbReference type="OrthoDB" id="7760847at2759"/>
<dbReference type="InterPro" id="IPR036047">
    <property type="entry name" value="F-box-like_dom_sf"/>
</dbReference>
<sequence length="501" mass="57749">MADSNHINNLPDGLLLEIFTYLPLIDRKTASQVCRLWDQEAFSARLMTSVRLRISCTMLNSKARSLELLRNSSRPYRNIMITLCGSGACNDIQYEFIVTVLDLFGKSIESFTMIRGCSAAQFKDFVVRMPGLKHVTAYVTEPDKRPVESLVFPVLGKLREVDLEINNDDVLESGQLDVLGMAPNVTQLGITFDKCDEPVQVIDLLEVCAEQLTSLDLFVPHDRIPIDELQLGKLEVLKLRGRAFSYDNNKLYLLFKGLPALKEVHLDFVVTESALRIVCSNCPKLEKLDIKTDILQEKSFKCLETLSNLQVLIVNFINTNMIVGCKPLTSIKEMQIHVDDTYLNNHDYAEQMYRVFPNVRSMKIFFRGFRTKIIDEVFVRQICRTFVNLRKLTVSGEYCLYATVRGFDSPNDLGNVEEFIFIKTGFSIGPSSYTNRIKRLIFDHVNAIDIDVYSIDKFFPKLQYLEFVSCKEIKPDVIVKLRETFPRYVIHYVHLERRWMY</sequence>
<dbReference type="InterPro" id="IPR032675">
    <property type="entry name" value="LRR_dom_sf"/>
</dbReference>
<reference evidence="1" key="2">
    <citation type="submission" date="2020-05" db="UniProtKB">
        <authorList>
            <consortium name="EnsemblMetazoa"/>
        </authorList>
    </citation>
    <scope>IDENTIFICATION</scope>
    <source>
        <strain evidence="1">LVP_AGWG</strain>
    </source>
</reference>
<proteinExistence type="predicted"/>
<dbReference type="PANTHER" id="PTHR31639">
    <property type="entry name" value="F-BOX PROTEIN-LIKE"/>
    <property type="match status" value="1"/>
</dbReference>
<name>A0A1S4F9A0_AEDAE</name>
<accession>A0A1S4F9A0</accession>
<dbReference type="InParanoid" id="A0A1S4F9A0"/>
<reference evidence="1 2" key="1">
    <citation type="submission" date="2017-06" db="EMBL/GenBank/DDBJ databases">
        <title>Aedes aegypti genome working group (AGWG) sequencing and assembly.</title>
        <authorList>
            <consortium name="Aedes aegypti Genome Working Group (AGWG)"/>
            <person name="Matthews B.J."/>
        </authorList>
    </citation>
    <scope>NUCLEOTIDE SEQUENCE [LARGE SCALE GENOMIC DNA]</scope>
    <source>
        <strain evidence="1 2">LVP_AGWG</strain>
    </source>
</reference>
<dbReference type="AlphaFoldDB" id="A0A1S4F9A0"/>
<dbReference type="InterPro" id="IPR001810">
    <property type="entry name" value="F-box_dom"/>
</dbReference>
<dbReference type="PROSITE" id="PS50181">
    <property type="entry name" value="FBOX"/>
    <property type="match status" value="1"/>
</dbReference>
<dbReference type="Gene3D" id="1.20.1280.50">
    <property type="match status" value="1"/>
</dbReference>
<evidence type="ECO:0000313" key="1">
    <source>
        <dbReference type="EnsemblMetazoa" id="AAEL005005-PA"/>
    </source>
</evidence>
<dbReference type="SUPFAM" id="SSF52047">
    <property type="entry name" value="RNI-like"/>
    <property type="match status" value="1"/>
</dbReference>
<dbReference type="EnsemblMetazoa" id="AAEL005005-RA">
    <property type="protein sequence ID" value="AAEL005005-PA"/>
    <property type="gene ID" value="AAEL005005"/>
</dbReference>
<dbReference type="VEuPathDB" id="VectorBase:AAEL005005"/>
<dbReference type="Proteomes" id="UP000008820">
    <property type="component" value="Chromosome 3"/>
</dbReference>
<evidence type="ECO:0000313" key="2">
    <source>
        <dbReference type="Proteomes" id="UP000008820"/>
    </source>
</evidence>
<dbReference type="SUPFAM" id="SSF81383">
    <property type="entry name" value="F-box domain"/>
    <property type="match status" value="1"/>
</dbReference>
<dbReference type="Pfam" id="PF12937">
    <property type="entry name" value="F-box-like"/>
    <property type="match status" value="1"/>
</dbReference>